<dbReference type="RefSeq" id="WP_243492913.1">
    <property type="nucleotide sequence ID" value="NZ_CP063361.1"/>
</dbReference>
<evidence type="ECO:0000313" key="3">
    <source>
        <dbReference type="Proteomes" id="UP000831532"/>
    </source>
</evidence>
<evidence type="ECO:0000313" key="2">
    <source>
        <dbReference type="EMBL" id="UOD31817.1"/>
    </source>
</evidence>
<keyword evidence="1" id="KW-1277">Toxin-antitoxin system</keyword>
<dbReference type="Pfam" id="PF05016">
    <property type="entry name" value="ParE_toxin"/>
    <property type="match status" value="1"/>
</dbReference>
<reference evidence="2 3" key="1">
    <citation type="submission" date="2020-10" db="EMBL/GenBank/DDBJ databases">
        <title>Genome analysis of Massilia species.</title>
        <authorList>
            <person name="Jung D.-H."/>
        </authorList>
    </citation>
    <scope>NUCLEOTIDE SEQUENCE [LARGE SCALE GENOMIC DNA]</scope>
    <source>
        <strain evidence="3">sipir</strain>
    </source>
</reference>
<dbReference type="Gene3D" id="3.30.2310.20">
    <property type="entry name" value="RelE-like"/>
    <property type="match status" value="1"/>
</dbReference>
<dbReference type="Proteomes" id="UP000831532">
    <property type="component" value="Chromosome"/>
</dbReference>
<gene>
    <name evidence="2" type="ORF">INH39_09080</name>
</gene>
<dbReference type="InterPro" id="IPR007712">
    <property type="entry name" value="RelE/ParE_toxin"/>
</dbReference>
<dbReference type="InterPro" id="IPR035093">
    <property type="entry name" value="RelE/ParE_toxin_dom_sf"/>
</dbReference>
<protein>
    <submittedName>
        <fullName evidence="2">Type II toxin-antitoxin system RelE/ParE family toxin</fullName>
    </submittedName>
</protein>
<sequence length="99" mass="11228">MSFRVRYTKAARSDLRRLNAYLAAKDVRAAKRARTVIAKAMTLLEEFPFTCRKAAAASPRLRELIIDFGGAGYVALFEIEDAHTVTILAIRHQREDDFL</sequence>
<dbReference type="EMBL" id="CP063361">
    <property type="protein sequence ID" value="UOD31817.1"/>
    <property type="molecule type" value="Genomic_DNA"/>
</dbReference>
<evidence type="ECO:0000256" key="1">
    <source>
        <dbReference type="ARBA" id="ARBA00022649"/>
    </source>
</evidence>
<proteinExistence type="predicted"/>
<accession>A0ABY4AAK8</accession>
<name>A0ABY4AAK8_9BURK</name>
<keyword evidence="3" id="KW-1185">Reference proteome</keyword>
<organism evidence="2 3">
    <name type="scientific">Massilia violaceinigra</name>
    <dbReference type="NCBI Taxonomy" id="2045208"/>
    <lineage>
        <taxon>Bacteria</taxon>
        <taxon>Pseudomonadati</taxon>
        <taxon>Pseudomonadota</taxon>
        <taxon>Betaproteobacteria</taxon>
        <taxon>Burkholderiales</taxon>
        <taxon>Oxalobacteraceae</taxon>
        <taxon>Telluria group</taxon>
        <taxon>Massilia</taxon>
    </lineage>
</organism>